<evidence type="ECO:0000256" key="3">
    <source>
        <dbReference type="ARBA" id="ARBA00022801"/>
    </source>
</evidence>
<dbReference type="Gene3D" id="1.20.1270.50">
    <property type="entry name" value="Glycoside hydrolase family 38, central domain"/>
    <property type="match status" value="1"/>
</dbReference>
<keyword evidence="3" id="KW-0378">Hydrolase</keyword>
<dbReference type="Pfam" id="PF17677">
    <property type="entry name" value="Glyco_hydro38C2"/>
    <property type="match status" value="1"/>
</dbReference>
<evidence type="ECO:0000256" key="4">
    <source>
        <dbReference type="ARBA" id="ARBA00023295"/>
    </source>
</evidence>
<dbReference type="GO" id="GO:0046872">
    <property type="term" value="F:metal ion binding"/>
    <property type="evidence" value="ECO:0007669"/>
    <property type="project" value="UniProtKB-KW"/>
</dbReference>
<dbReference type="CDD" id="cd10789">
    <property type="entry name" value="GH38N_AMII_ER_cytosolic"/>
    <property type="match status" value="1"/>
</dbReference>
<keyword evidence="2" id="KW-0479">Metal-binding</keyword>
<accession>A0A3N2BF14</accession>
<dbReference type="Proteomes" id="UP000280668">
    <property type="component" value="Unassembled WGS sequence"/>
</dbReference>
<dbReference type="Pfam" id="PF09261">
    <property type="entry name" value="Alpha-mann_mid"/>
    <property type="match status" value="1"/>
</dbReference>
<dbReference type="AlphaFoldDB" id="A0A3N2BF14"/>
<dbReference type="InterPro" id="IPR000602">
    <property type="entry name" value="Glyco_hydro_38_N"/>
</dbReference>
<feature type="domain" description="Glycoside hydrolase family 38 central" evidence="5">
    <location>
        <begin position="524"/>
        <end position="602"/>
    </location>
</feature>
<dbReference type="InterPro" id="IPR054723">
    <property type="entry name" value="Ams1-like_N"/>
</dbReference>
<gene>
    <name evidence="6" type="ORF">EDD31_2242</name>
</gene>
<dbReference type="PANTHER" id="PTHR46017">
    <property type="entry name" value="ALPHA-MANNOSIDASE 2C1"/>
    <property type="match status" value="1"/>
</dbReference>
<protein>
    <submittedName>
        <fullName evidence="6">Alpha-mannosidase</fullName>
    </submittedName>
</protein>
<dbReference type="GO" id="GO:0004559">
    <property type="term" value="F:alpha-mannosidase activity"/>
    <property type="evidence" value="ECO:0007669"/>
    <property type="project" value="InterPro"/>
</dbReference>
<keyword evidence="4" id="KW-0326">Glycosidase</keyword>
<comment type="caution">
    <text evidence="6">The sequence shown here is derived from an EMBL/GenBank/DDBJ whole genome shotgun (WGS) entry which is preliminary data.</text>
</comment>
<dbReference type="GO" id="GO:0006013">
    <property type="term" value="P:mannose metabolic process"/>
    <property type="evidence" value="ECO:0007669"/>
    <property type="project" value="InterPro"/>
</dbReference>
<dbReference type="Gene3D" id="3.20.110.10">
    <property type="entry name" value="Glycoside hydrolase 38, N terminal domain"/>
    <property type="match status" value="1"/>
</dbReference>
<dbReference type="EMBL" id="RKHK01000001">
    <property type="protein sequence ID" value="ROR73851.1"/>
    <property type="molecule type" value="Genomic_DNA"/>
</dbReference>
<keyword evidence="7" id="KW-1185">Reference proteome</keyword>
<dbReference type="Gene3D" id="2.70.98.30">
    <property type="entry name" value="Golgi alpha-mannosidase II, domain 4"/>
    <property type="match status" value="1"/>
</dbReference>
<reference evidence="6 7" key="1">
    <citation type="submission" date="2018-11" db="EMBL/GenBank/DDBJ databases">
        <title>Sequencing the genomes of 1000 actinobacteria strains.</title>
        <authorList>
            <person name="Klenk H.-P."/>
        </authorList>
    </citation>
    <scope>NUCLEOTIDE SEQUENCE [LARGE SCALE GENOMIC DNA]</scope>
    <source>
        <strain evidence="6 7">DSM 11294</strain>
    </source>
</reference>
<sequence>MHDNSALTIARIDRYLAEWIVPAVVRDRHALDVTSWQVPDEPVPFAQAREAFDGGRFAPHPVGTPWGRPWSTVWFHLTGTVPQDWPLDGTRAELDIDLGFIHTQPGFQAEGAAWSPDGVLVKGVSPRNAWVPLPQRGGHAVEMFIEGAANPDVPGDAWSTPTPMGDKATAPPEELYRLRAVDVVLVDTAVEDLVADVRALRGLIGTLPATSARRAQILAALEDMCDVVDPDDVAGTATAGREALAEVLAVPASSTAHRAAAVGHAHIDSAWLWPVRETVRKVSRTVANVLALMDSDPDVTFAFSSAQQYAWIKEYYPELYQRLAERVREGRIEPVGGMWVESDTNMVGSEALVRQFLEGKSFFATEFGAEPTQVWLPDSFGYTGSFPQVARLAGCTDFLTQKLSWNDTNRIPHHSFWWEGIDGSRVYTHFPPVDTYNSVLNAEELERASSQYADKARSSISLVPYGYGDGGGGPTREMVAQGHRVESLEGSARVEFTTAEAFFEASRQEYAAIAPTWVGELYLEYHRGTYTTQARTKRGNRRSEHLLREAELWSATAAVRAGADYPYEELQRLWRETLLLQFHDILPGTSIAWVHREAEASYAAIATEAEALIARALEAIAEQDGAAAGSGGQLVANASPFAQKGVAPGAIGAAEVASPARVERDGEDLLLVNDAVRVRVDRRGLVTSAVLVATGREGLAAPGNLLQLARDIPNTWEAWDIEEHYRRTISDVLDGEVEETTDENGAPAIRVTRTVGRSRVVQVLSLAPGTDPTLHLRTDVDWHEQQKLLKLGFTLDVHTDHARSEMQFGHITRPTHVNTSWDAARFETVAHRWVHVAEPGFGVAFSNDGTYGHDITRVRVGGDVTAGREDGAADDGRVATQVRWSLLRAPLFPDPVADQGEHTLRHAVTFGAQVSDAVEHGYALNLPLREVWPGDASGEAASGGAAVPPLVTVSDPQVVIESVKLAHDGSGDVVVRLYESLGARASASVGFGLEAASVTVTDVLERPLESAGVKLVDRAVAVELRPFQVLTLRVARG</sequence>
<name>A0A3N2BF14_9MICO</name>
<evidence type="ECO:0000256" key="2">
    <source>
        <dbReference type="ARBA" id="ARBA00022723"/>
    </source>
</evidence>
<dbReference type="Pfam" id="PF22907">
    <property type="entry name" value="Ams1-like_1st"/>
    <property type="match status" value="1"/>
</dbReference>
<dbReference type="GO" id="GO:0030246">
    <property type="term" value="F:carbohydrate binding"/>
    <property type="evidence" value="ECO:0007669"/>
    <property type="project" value="InterPro"/>
</dbReference>
<evidence type="ECO:0000256" key="1">
    <source>
        <dbReference type="ARBA" id="ARBA00009792"/>
    </source>
</evidence>
<dbReference type="SUPFAM" id="SSF88688">
    <property type="entry name" value="Families 57/38 glycoside transferase middle domain"/>
    <property type="match status" value="1"/>
</dbReference>
<evidence type="ECO:0000313" key="7">
    <source>
        <dbReference type="Proteomes" id="UP000280668"/>
    </source>
</evidence>
<organism evidence="6 7">
    <name type="scientific">Bogoriella caseilytica</name>
    <dbReference type="NCBI Taxonomy" id="56055"/>
    <lineage>
        <taxon>Bacteria</taxon>
        <taxon>Bacillati</taxon>
        <taxon>Actinomycetota</taxon>
        <taxon>Actinomycetes</taxon>
        <taxon>Micrococcales</taxon>
        <taxon>Bogoriellaceae</taxon>
        <taxon>Bogoriella</taxon>
    </lineage>
</organism>
<dbReference type="SMART" id="SM00872">
    <property type="entry name" value="Alpha-mann_mid"/>
    <property type="match status" value="1"/>
</dbReference>
<dbReference type="GO" id="GO:0009313">
    <property type="term" value="P:oligosaccharide catabolic process"/>
    <property type="evidence" value="ECO:0007669"/>
    <property type="project" value="TreeGrafter"/>
</dbReference>
<dbReference type="InterPro" id="IPR037094">
    <property type="entry name" value="Glyco_hydro_38_cen_sf"/>
</dbReference>
<dbReference type="PANTHER" id="PTHR46017:SF1">
    <property type="entry name" value="ALPHA-MANNOSIDASE 2C1"/>
    <property type="match status" value="1"/>
</dbReference>
<dbReference type="InterPro" id="IPR028995">
    <property type="entry name" value="Glyco_hydro_57/38_cen_sf"/>
</dbReference>
<evidence type="ECO:0000259" key="5">
    <source>
        <dbReference type="SMART" id="SM00872"/>
    </source>
</evidence>
<dbReference type="Pfam" id="PF07748">
    <property type="entry name" value="Glyco_hydro_38C"/>
    <property type="match status" value="1"/>
</dbReference>
<dbReference type="InterPro" id="IPR041147">
    <property type="entry name" value="GH38_C"/>
</dbReference>
<dbReference type="SUPFAM" id="SSF88713">
    <property type="entry name" value="Glycoside hydrolase/deacetylase"/>
    <property type="match status" value="1"/>
</dbReference>
<dbReference type="InterPro" id="IPR011013">
    <property type="entry name" value="Gal_mutarotase_sf_dom"/>
</dbReference>
<evidence type="ECO:0000313" key="6">
    <source>
        <dbReference type="EMBL" id="ROR73851.1"/>
    </source>
</evidence>
<dbReference type="InterPro" id="IPR015341">
    <property type="entry name" value="Glyco_hydro_38_cen"/>
</dbReference>
<dbReference type="InterPro" id="IPR011330">
    <property type="entry name" value="Glyco_hydro/deAcase_b/a-brl"/>
</dbReference>
<dbReference type="InterPro" id="IPR011682">
    <property type="entry name" value="Glyco_hydro_38_C"/>
</dbReference>
<comment type="similarity">
    <text evidence="1">Belongs to the glycosyl hydrolase 38 family.</text>
</comment>
<dbReference type="FunFam" id="1.20.1270.50:FF:000004">
    <property type="entry name" value="alpha-mannosidase 2C1 isoform X1"/>
    <property type="match status" value="1"/>
</dbReference>
<proteinExistence type="inferred from homology"/>
<dbReference type="FunFam" id="3.20.110.10:FF:000002">
    <property type="entry name" value="alpha-mannosidase 2C1 isoform X1"/>
    <property type="match status" value="1"/>
</dbReference>
<dbReference type="OrthoDB" id="9772207at2"/>
<dbReference type="SUPFAM" id="SSF74650">
    <property type="entry name" value="Galactose mutarotase-like"/>
    <property type="match status" value="1"/>
</dbReference>
<dbReference type="InterPro" id="IPR027291">
    <property type="entry name" value="Glyco_hydro_38_N_sf"/>
</dbReference>
<dbReference type="Pfam" id="PF01074">
    <property type="entry name" value="Glyco_hydro_38N"/>
    <property type="match status" value="1"/>
</dbReference>
<dbReference type="RefSeq" id="WP_123304223.1">
    <property type="nucleotide sequence ID" value="NZ_RKHK01000001.1"/>
</dbReference>